<accession>A0A2Z4LNH3</accession>
<dbReference type="OrthoDB" id="396255at2"/>
<gene>
    <name evidence="1" type="ORF">DK849_02455</name>
</gene>
<name>A0A2Z4LNH3_9BACT</name>
<protein>
    <submittedName>
        <fullName evidence="1">DUF2779 domain-containing protein</fullName>
    </submittedName>
</protein>
<dbReference type="Proteomes" id="UP000249865">
    <property type="component" value="Chromosome"/>
</dbReference>
<organism evidence="1 2">
    <name type="scientific">Metamycoplasma cloacale</name>
    <dbReference type="NCBI Taxonomy" id="92401"/>
    <lineage>
        <taxon>Bacteria</taxon>
        <taxon>Bacillati</taxon>
        <taxon>Mycoplasmatota</taxon>
        <taxon>Mycoplasmoidales</taxon>
        <taxon>Metamycoplasmataceae</taxon>
        <taxon>Metamycoplasma</taxon>
    </lineage>
</organism>
<proteinExistence type="predicted"/>
<evidence type="ECO:0000313" key="2">
    <source>
        <dbReference type="Proteomes" id="UP000249865"/>
    </source>
</evidence>
<dbReference type="RefSeq" id="WP_029330678.1">
    <property type="nucleotide sequence ID" value="NZ_CP030103.1"/>
</dbReference>
<dbReference type="KEGG" id="mclo:DK849_02455"/>
<sequence length="256" mass="30281">MLVNHNVYIDFEAITNPFARLIKLPSGIPYCYTIGLLNKKGVFETSTFIIDFHKHRGIESIWFFLKKNIIDDIKRINDEIDVNKVVFIGHNPELEKKCIKKIFPDHQVLPLIKQREVSLSKLTAKTFKNEYFINTKQLIEKLQGKKVYDSLMHRSGAIASYAGYWLYVNSLKNLRTKDSRARYFISDINEKTFTKELKKYSKDDVLKMYYLASIPERHDELVKEVLYKQELLKQINNLNLNDKLTIKEIKEKIWEI</sequence>
<reference evidence="2" key="1">
    <citation type="submission" date="2018-06" db="EMBL/GenBank/DDBJ databases">
        <title>Complete genome sequences of Mycoplasma anatis, M. anseris and M. cloacale type strains.</title>
        <authorList>
            <person name="Grozner D."/>
            <person name="Forro B."/>
            <person name="Sulyok K.M."/>
            <person name="Marton S."/>
            <person name="Kreizinger Z."/>
            <person name="Banyai K."/>
            <person name="Gyuranecz M."/>
        </authorList>
    </citation>
    <scope>NUCLEOTIDE SEQUENCE [LARGE SCALE GENOMIC DNA]</scope>
    <source>
        <strain evidence="2">NCTC 10199</strain>
    </source>
</reference>
<evidence type="ECO:0000313" key="1">
    <source>
        <dbReference type="EMBL" id="AWX42908.1"/>
    </source>
</evidence>
<dbReference type="EMBL" id="CP030103">
    <property type="protein sequence ID" value="AWX42908.1"/>
    <property type="molecule type" value="Genomic_DNA"/>
</dbReference>
<dbReference type="AlphaFoldDB" id="A0A2Z4LNH3"/>
<keyword evidence="2" id="KW-1185">Reference proteome</keyword>